<dbReference type="Proteomes" id="UP000278962">
    <property type="component" value="Unassembled WGS sequence"/>
</dbReference>
<evidence type="ECO:0000313" key="12">
    <source>
        <dbReference type="EMBL" id="RKQ84895.1"/>
    </source>
</evidence>
<comment type="catalytic activity">
    <reaction evidence="10">
        <text>an NDP-alpha-D-glucose + (2R)-3-phosphoglycerate = (2R)-2-O-(alpha-D-glucopyranosyl)-3-phospho-glycerate + a ribonucleoside 5'-diphosphate + H(+)</text>
        <dbReference type="Rhea" id="RHEA:47244"/>
        <dbReference type="ChEBI" id="CHEBI:15378"/>
        <dbReference type="ChEBI" id="CHEBI:57930"/>
        <dbReference type="ChEBI" id="CHEBI:58272"/>
        <dbReference type="ChEBI" id="CHEBI:62600"/>
        <dbReference type="ChEBI" id="CHEBI:76533"/>
        <dbReference type="EC" id="2.4.1.266"/>
    </reaction>
    <physiologicalReaction direction="left-to-right" evidence="10">
        <dbReference type="Rhea" id="RHEA:47245"/>
    </physiologicalReaction>
</comment>
<evidence type="ECO:0000256" key="1">
    <source>
        <dbReference type="ARBA" id="ARBA00001936"/>
    </source>
</evidence>
<keyword evidence="13" id="KW-1185">Reference proteome</keyword>
<dbReference type="GO" id="GO:0016757">
    <property type="term" value="F:glycosyltransferase activity"/>
    <property type="evidence" value="ECO:0007669"/>
    <property type="project" value="UniProtKB-KW"/>
</dbReference>
<name>A0A660KWR9_9ACTN</name>
<evidence type="ECO:0000259" key="11">
    <source>
        <dbReference type="Pfam" id="PF00535"/>
    </source>
</evidence>
<dbReference type="RefSeq" id="WP_121258383.1">
    <property type="nucleotide sequence ID" value="NZ_RBIL01000003.1"/>
</dbReference>
<evidence type="ECO:0000256" key="7">
    <source>
        <dbReference type="ARBA" id="ARBA00039022"/>
    </source>
</evidence>
<dbReference type="AlphaFoldDB" id="A0A660KWR9"/>
<keyword evidence="5 12" id="KW-0808">Transferase</keyword>
<protein>
    <recommendedName>
        <fullName evidence="8">Glucosyl-3-phosphoglycerate synthase</fullName>
        <ecNumber evidence="7">2.4.1.266</ecNumber>
    </recommendedName>
</protein>
<sequence>MTGLRACVVVPAHNEEALVGACIAALADQRGVAREAYEVILVLDRCTDATAERARAAAGDTTLHVIDAIGTGVGHARRTGMDLAAGRLPHDGLIATTDADSTPAPDWLATQLQAVTDGARAIGGRVEIGDHDVPDAALARRQAEIPRRHAALTGEGAREHHQFSGASLAVTVDTYVQVGALEPRDALEDEGFERTLHRHGIPIERLAAVRVTTSGRRIGRAPRGLAVDLRRNAWLDERSFHHAAFTVDALLAAKRQTISLILPTRNVEGTLGRILDTIPRALVDELLVVDGHSTDGTIDIATERGVRAVTQPATGKGDAMWHGLAHTTGELVVYLDADTEDFTEAFVLGMLGPLLTAPVDFVKGHFRRPFKHGDATRPDEGGRVTELLARPYLNLHFPPLAVFRQPLAGEIGATRALLESIPFPMGYGVEIAMLIDSYRAVGLERMAQVDLGTRQNRHQSLADLSKMALEVLTAAERRTHGDVTPGALLVPAAGDFTLKTPVTEERPPLNGR</sequence>
<dbReference type="PANTHER" id="PTHR48090:SF10">
    <property type="entry name" value="GLUCOSYL-3-PHOSPHOGLYCERATE SYNTHASE"/>
    <property type="match status" value="1"/>
</dbReference>
<evidence type="ECO:0000313" key="13">
    <source>
        <dbReference type="Proteomes" id="UP000278962"/>
    </source>
</evidence>
<accession>A0A660KWR9</accession>
<feature type="domain" description="Glycosyltransferase 2-like" evidence="11">
    <location>
        <begin position="7"/>
        <end position="136"/>
    </location>
</feature>
<evidence type="ECO:0000256" key="9">
    <source>
        <dbReference type="ARBA" id="ARBA00048689"/>
    </source>
</evidence>
<comment type="caution">
    <text evidence="12">The sequence shown here is derived from an EMBL/GenBank/DDBJ whole genome shotgun (WGS) entry which is preliminary data.</text>
</comment>
<dbReference type="PANTHER" id="PTHR48090">
    <property type="entry name" value="UNDECAPRENYL-PHOSPHATE 4-DEOXY-4-FORMAMIDO-L-ARABINOSE TRANSFERASE-RELATED"/>
    <property type="match status" value="1"/>
</dbReference>
<reference evidence="12 13" key="1">
    <citation type="submission" date="2018-10" db="EMBL/GenBank/DDBJ databases">
        <title>Genomic Encyclopedia of Archaeal and Bacterial Type Strains, Phase II (KMG-II): from individual species to whole genera.</title>
        <authorList>
            <person name="Goeker M."/>
        </authorList>
    </citation>
    <scope>NUCLEOTIDE SEQUENCE [LARGE SCALE GENOMIC DNA]</scope>
    <source>
        <strain evidence="12 13">DSM 14954</strain>
    </source>
</reference>
<feature type="domain" description="Glycosyltransferase 2-like" evidence="11">
    <location>
        <begin position="259"/>
        <end position="381"/>
    </location>
</feature>
<comment type="cofactor">
    <cofactor evidence="1">
        <name>Mn(2+)</name>
        <dbReference type="ChEBI" id="CHEBI:29035"/>
    </cofactor>
</comment>
<dbReference type="OrthoDB" id="5011697at2"/>
<comment type="similarity">
    <text evidence="3">Belongs to the glycosyltransferase 2 family.</text>
</comment>
<evidence type="ECO:0000256" key="6">
    <source>
        <dbReference type="ARBA" id="ARBA00022842"/>
    </source>
</evidence>
<evidence type="ECO:0000256" key="8">
    <source>
        <dbReference type="ARBA" id="ARBA00040894"/>
    </source>
</evidence>
<keyword evidence="4" id="KW-0328">Glycosyltransferase</keyword>
<dbReference type="NCBIfam" id="NF010496">
    <property type="entry name" value="PRK13915.1"/>
    <property type="match status" value="1"/>
</dbReference>
<comment type="catalytic activity">
    <reaction evidence="9">
        <text>(2R)-3-phosphoglycerate + UDP-alpha-D-glucose = (2R)-2-O-(alpha-D-glucopyranosyl)-3-phospho-glycerate + UDP + H(+)</text>
        <dbReference type="Rhea" id="RHEA:31319"/>
        <dbReference type="ChEBI" id="CHEBI:15378"/>
        <dbReference type="ChEBI" id="CHEBI:58223"/>
        <dbReference type="ChEBI" id="CHEBI:58272"/>
        <dbReference type="ChEBI" id="CHEBI:58885"/>
        <dbReference type="ChEBI" id="CHEBI:62600"/>
        <dbReference type="EC" id="2.4.1.266"/>
    </reaction>
    <physiologicalReaction direction="left-to-right" evidence="9">
        <dbReference type="Rhea" id="RHEA:31320"/>
    </physiologicalReaction>
</comment>
<evidence type="ECO:0000256" key="10">
    <source>
        <dbReference type="ARBA" id="ARBA00048997"/>
    </source>
</evidence>
<dbReference type="Gene3D" id="3.90.550.10">
    <property type="entry name" value="Spore Coat Polysaccharide Biosynthesis Protein SpsA, Chain A"/>
    <property type="match status" value="2"/>
</dbReference>
<dbReference type="InterPro" id="IPR001173">
    <property type="entry name" value="Glyco_trans_2-like"/>
</dbReference>
<dbReference type="CDD" id="cd00761">
    <property type="entry name" value="Glyco_tranf_GTA_type"/>
    <property type="match status" value="1"/>
</dbReference>
<dbReference type="EMBL" id="RBIL01000003">
    <property type="protein sequence ID" value="RKQ84895.1"/>
    <property type="molecule type" value="Genomic_DNA"/>
</dbReference>
<organism evidence="12 13">
    <name type="scientific">Solirubrobacter pauli</name>
    <dbReference type="NCBI Taxonomy" id="166793"/>
    <lineage>
        <taxon>Bacteria</taxon>
        <taxon>Bacillati</taxon>
        <taxon>Actinomycetota</taxon>
        <taxon>Thermoleophilia</taxon>
        <taxon>Solirubrobacterales</taxon>
        <taxon>Solirubrobacteraceae</taxon>
        <taxon>Solirubrobacter</taxon>
    </lineage>
</organism>
<evidence type="ECO:0000256" key="5">
    <source>
        <dbReference type="ARBA" id="ARBA00022679"/>
    </source>
</evidence>
<keyword evidence="6" id="KW-0460">Magnesium</keyword>
<evidence type="ECO:0000256" key="4">
    <source>
        <dbReference type="ARBA" id="ARBA00022676"/>
    </source>
</evidence>
<dbReference type="EC" id="2.4.1.266" evidence="7"/>
<dbReference type="InterPro" id="IPR050256">
    <property type="entry name" value="Glycosyltransferase_2"/>
</dbReference>
<comment type="cofactor">
    <cofactor evidence="2">
        <name>Mg(2+)</name>
        <dbReference type="ChEBI" id="CHEBI:18420"/>
    </cofactor>
</comment>
<proteinExistence type="inferred from homology"/>
<evidence type="ECO:0000256" key="3">
    <source>
        <dbReference type="ARBA" id="ARBA00006739"/>
    </source>
</evidence>
<dbReference type="Pfam" id="PF00535">
    <property type="entry name" value="Glycos_transf_2"/>
    <property type="match status" value="2"/>
</dbReference>
<evidence type="ECO:0000256" key="2">
    <source>
        <dbReference type="ARBA" id="ARBA00001946"/>
    </source>
</evidence>
<dbReference type="SUPFAM" id="SSF53448">
    <property type="entry name" value="Nucleotide-diphospho-sugar transferases"/>
    <property type="match status" value="2"/>
</dbReference>
<gene>
    <name evidence="12" type="ORF">C8N24_6526</name>
</gene>
<dbReference type="InterPro" id="IPR029044">
    <property type="entry name" value="Nucleotide-diphossugar_trans"/>
</dbReference>